<evidence type="ECO:0000313" key="7">
    <source>
        <dbReference type="Proteomes" id="UP001596523"/>
    </source>
</evidence>
<evidence type="ECO:0000259" key="5">
    <source>
        <dbReference type="PROSITE" id="PS50977"/>
    </source>
</evidence>
<evidence type="ECO:0000256" key="3">
    <source>
        <dbReference type="ARBA" id="ARBA00023163"/>
    </source>
</evidence>
<dbReference type="RefSeq" id="WP_381831428.1">
    <property type="nucleotide sequence ID" value="NZ_JBHTCF010000006.1"/>
</dbReference>
<sequence length="258" mass="28506">MVRAADRAKNPARSSVWLEDKAAKASSRKADQAEGLDRDRIIRTAIQLLDAEGLAKLSMRRIATELNVTAMSLYWYVDTKDDILELAVDAVFGELSLADPDDGRDWREQLRELATAYRQVMVEHPWVATIMNVYLNIGPNSMNFARAVQKIIASTGLPLTARSGATAAVFQFAYGFATIEGHFIQRCAASGMTLDEYYNEAMEAFTGEPKFAEQLDEIKGAIQAHEQMTVAEIWEGDFTFALDLMIAGIEAMVARAAG</sequence>
<dbReference type="SUPFAM" id="SSF48498">
    <property type="entry name" value="Tetracyclin repressor-like, C-terminal domain"/>
    <property type="match status" value="1"/>
</dbReference>
<proteinExistence type="predicted"/>
<organism evidence="6 7">
    <name type="scientific">Streptomyces monticola</name>
    <dbReference type="NCBI Taxonomy" id="2666263"/>
    <lineage>
        <taxon>Bacteria</taxon>
        <taxon>Bacillati</taxon>
        <taxon>Actinomycetota</taxon>
        <taxon>Actinomycetes</taxon>
        <taxon>Kitasatosporales</taxon>
        <taxon>Streptomycetaceae</taxon>
        <taxon>Streptomyces</taxon>
    </lineage>
</organism>
<reference evidence="7" key="1">
    <citation type="journal article" date="2019" name="Int. J. Syst. Evol. Microbiol.">
        <title>The Global Catalogue of Microorganisms (GCM) 10K type strain sequencing project: providing services to taxonomists for standard genome sequencing and annotation.</title>
        <authorList>
            <consortium name="The Broad Institute Genomics Platform"/>
            <consortium name="The Broad Institute Genome Sequencing Center for Infectious Disease"/>
            <person name="Wu L."/>
            <person name="Ma J."/>
        </authorList>
    </citation>
    <scope>NUCLEOTIDE SEQUENCE [LARGE SCALE GENOMIC DNA]</scope>
    <source>
        <strain evidence="7">SYNS20</strain>
    </source>
</reference>
<dbReference type="Pfam" id="PF02909">
    <property type="entry name" value="TetR_C_1"/>
    <property type="match status" value="1"/>
</dbReference>
<dbReference type="InterPro" id="IPR050109">
    <property type="entry name" value="HTH-type_TetR-like_transc_reg"/>
</dbReference>
<dbReference type="InterPro" id="IPR001647">
    <property type="entry name" value="HTH_TetR"/>
</dbReference>
<evidence type="ECO:0000256" key="2">
    <source>
        <dbReference type="ARBA" id="ARBA00023125"/>
    </source>
</evidence>
<dbReference type="Pfam" id="PF00440">
    <property type="entry name" value="TetR_N"/>
    <property type="match status" value="1"/>
</dbReference>
<comment type="caution">
    <text evidence="6">The sequence shown here is derived from an EMBL/GenBank/DDBJ whole genome shotgun (WGS) entry which is preliminary data.</text>
</comment>
<dbReference type="PROSITE" id="PS50977">
    <property type="entry name" value="HTH_TETR_2"/>
    <property type="match status" value="1"/>
</dbReference>
<keyword evidence="1" id="KW-0805">Transcription regulation</keyword>
<keyword evidence="7" id="KW-1185">Reference proteome</keyword>
<dbReference type="Gene3D" id="1.10.357.10">
    <property type="entry name" value="Tetracycline Repressor, domain 2"/>
    <property type="match status" value="1"/>
</dbReference>
<evidence type="ECO:0000256" key="4">
    <source>
        <dbReference type="PROSITE-ProRule" id="PRU00335"/>
    </source>
</evidence>
<protein>
    <submittedName>
        <fullName evidence="6">TetR/AcrR family transcriptional regulator</fullName>
    </submittedName>
</protein>
<feature type="domain" description="HTH tetR-type" evidence="5">
    <location>
        <begin position="35"/>
        <end position="95"/>
    </location>
</feature>
<dbReference type="Proteomes" id="UP001596523">
    <property type="component" value="Unassembled WGS sequence"/>
</dbReference>
<evidence type="ECO:0000313" key="6">
    <source>
        <dbReference type="EMBL" id="MFC7306084.1"/>
    </source>
</evidence>
<dbReference type="InterPro" id="IPR009057">
    <property type="entry name" value="Homeodomain-like_sf"/>
</dbReference>
<dbReference type="EMBL" id="JBHTCF010000006">
    <property type="protein sequence ID" value="MFC7306084.1"/>
    <property type="molecule type" value="Genomic_DNA"/>
</dbReference>
<dbReference type="InterPro" id="IPR036271">
    <property type="entry name" value="Tet_transcr_reg_TetR-rel_C_sf"/>
</dbReference>
<dbReference type="Gene3D" id="1.10.10.60">
    <property type="entry name" value="Homeodomain-like"/>
    <property type="match status" value="1"/>
</dbReference>
<gene>
    <name evidence="6" type="ORF">ACFQVC_17895</name>
</gene>
<evidence type="ECO:0000256" key="1">
    <source>
        <dbReference type="ARBA" id="ARBA00023015"/>
    </source>
</evidence>
<dbReference type="SUPFAM" id="SSF46689">
    <property type="entry name" value="Homeodomain-like"/>
    <property type="match status" value="1"/>
</dbReference>
<keyword evidence="3" id="KW-0804">Transcription</keyword>
<feature type="DNA-binding region" description="H-T-H motif" evidence="4">
    <location>
        <begin position="58"/>
        <end position="77"/>
    </location>
</feature>
<keyword evidence="2 4" id="KW-0238">DNA-binding</keyword>
<dbReference type="InterPro" id="IPR004111">
    <property type="entry name" value="Repressor_TetR_C"/>
</dbReference>
<accession>A0ABW2JIZ9</accession>
<name>A0ABW2JIZ9_9ACTN</name>
<dbReference type="PANTHER" id="PTHR30055:SF151">
    <property type="entry name" value="TRANSCRIPTIONAL REGULATORY PROTEIN"/>
    <property type="match status" value="1"/>
</dbReference>
<dbReference type="PANTHER" id="PTHR30055">
    <property type="entry name" value="HTH-TYPE TRANSCRIPTIONAL REGULATOR RUTR"/>
    <property type="match status" value="1"/>
</dbReference>